<evidence type="ECO:0000313" key="4">
    <source>
        <dbReference type="EMBL" id="ODM18118.1"/>
    </source>
</evidence>
<accession>A0A1E3BB68</accession>
<comment type="caution">
    <text evidence="4">The sequence shown here is derived from an EMBL/GenBank/DDBJ whole genome shotgun (WGS) entry which is preliminary data.</text>
</comment>
<dbReference type="OrthoDB" id="294295at2759"/>
<dbReference type="GO" id="GO:0016491">
    <property type="term" value="F:oxidoreductase activity"/>
    <property type="evidence" value="ECO:0007669"/>
    <property type="project" value="UniProtKB-KW"/>
</dbReference>
<keyword evidence="5" id="KW-1185">Reference proteome</keyword>
<dbReference type="InterPro" id="IPR057571">
    <property type="entry name" value="SDR_PhqE-like"/>
</dbReference>
<comment type="similarity">
    <text evidence="1">Belongs to the short-chain dehydrogenases/reductases (SDR) family.</text>
</comment>
<dbReference type="VEuPathDB" id="FungiDB:SI65_06906"/>
<dbReference type="InterPro" id="IPR051122">
    <property type="entry name" value="SDR_DHRS6-like"/>
</dbReference>
<dbReference type="EMBL" id="JXNT01000007">
    <property type="protein sequence ID" value="ODM18118.1"/>
    <property type="molecule type" value="Genomic_DNA"/>
</dbReference>
<dbReference type="STRING" id="573508.A0A1E3BB68"/>
<name>A0A1E3BB68_ASPCR</name>
<protein>
    <recommendedName>
        <fullName evidence="6">Short-chain dehydrogenase</fullName>
    </recommendedName>
</protein>
<reference evidence="4 5" key="1">
    <citation type="journal article" date="2016" name="BMC Genomics">
        <title>Comparative genomic and transcriptomic analyses of the Fuzhuan brick tea-fermentation fungus Aspergillus cristatus.</title>
        <authorList>
            <person name="Ge Y."/>
            <person name="Wang Y."/>
            <person name="Liu Y."/>
            <person name="Tan Y."/>
            <person name="Ren X."/>
            <person name="Zhang X."/>
            <person name="Hyde K.D."/>
            <person name="Liu Y."/>
            <person name="Liu Z."/>
        </authorList>
    </citation>
    <scope>NUCLEOTIDE SEQUENCE [LARGE SCALE GENOMIC DNA]</scope>
    <source>
        <strain evidence="4 5">GZAAS20.1005</strain>
    </source>
</reference>
<keyword evidence="3" id="KW-0560">Oxidoreductase</keyword>
<dbReference type="SUPFAM" id="SSF51735">
    <property type="entry name" value="NAD(P)-binding Rossmann-fold domains"/>
    <property type="match status" value="1"/>
</dbReference>
<dbReference type="InterPro" id="IPR036291">
    <property type="entry name" value="NAD(P)-bd_dom_sf"/>
</dbReference>
<evidence type="ECO:0000256" key="2">
    <source>
        <dbReference type="ARBA" id="ARBA00022857"/>
    </source>
</evidence>
<dbReference type="PANTHER" id="PTHR43477:SF1">
    <property type="entry name" value="DIHYDROANTICAPSIN 7-DEHYDROGENASE"/>
    <property type="match status" value="1"/>
</dbReference>
<dbReference type="Pfam" id="PF23441">
    <property type="entry name" value="SDR"/>
    <property type="match status" value="1"/>
</dbReference>
<dbReference type="CDD" id="cd05233">
    <property type="entry name" value="SDR_c"/>
    <property type="match status" value="1"/>
</dbReference>
<dbReference type="PRINTS" id="PR00081">
    <property type="entry name" value="GDHRDH"/>
</dbReference>
<dbReference type="InterPro" id="IPR002347">
    <property type="entry name" value="SDR_fam"/>
</dbReference>
<keyword evidence="2" id="KW-0521">NADP</keyword>
<dbReference type="Gene3D" id="3.40.50.720">
    <property type="entry name" value="NAD(P)-binding Rossmann-like Domain"/>
    <property type="match status" value="1"/>
</dbReference>
<gene>
    <name evidence="4" type="ORF">SI65_06906</name>
</gene>
<organism evidence="4 5">
    <name type="scientific">Aspergillus cristatus</name>
    <name type="common">Chinese Fuzhuan brick tea-fermentation fungus</name>
    <name type="synonym">Eurotium cristatum</name>
    <dbReference type="NCBI Taxonomy" id="573508"/>
    <lineage>
        <taxon>Eukaryota</taxon>
        <taxon>Fungi</taxon>
        <taxon>Dikarya</taxon>
        <taxon>Ascomycota</taxon>
        <taxon>Pezizomycotina</taxon>
        <taxon>Eurotiomycetes</taxon>
        <taxon>Eurotiomycetidae</taxon>
        <taxon>Eurotiales</taxon>
        <taxon>Aspergillaceae</taxon>
        <taxon>Aspergillus</taxon>
        <taxon>Aspergillus subgen. Aspergillus</taxon>
    </lineage>
</organism>
<evidence type="ECO:0008006" key="6">
    <source>
        <dbReference type="Google" id="ProtNLM"/>
    </source>
</evidence>
<proteinExistence type="inferred from homology"/>
<evidence type="ECO:0000313" key="5">
    <source>
        <dbReference type="Proteomes" id="UP000094569"/>
    </source>
</evidence>
<dbReference type="AlphaFoldDB" id="A0A1E3BB68"/>
<sequence>MASIKDTNILVIGGTSGIGYGVARKCLVEGANVHIASSNVSRVSESIDSLKQLFPDAHITGHVCDLGGQDVEKCLEKLLTTVRPLDHLVFTAGDNLSIKSLKDIDLETIHRAGHVRFFVPLLLGKLAPRFLRPGFRSSFTLTTGSVSEKPLPNWSLVAGYATGLHGMTRSMALDLKPLRVNLVSLGAVETPLWGPNGVPTGTEKSTALGKVGTIDEVAEAYVYFMKDTNATGSIISTNGGALLL</sequence>
<dbReference type="PANTHER" id="PTHR43477">
    <property type="entry name" value="DIHYDROANTICAPSIN 7-DEHYDROGENASE"/>
    <property type="match status" value="1"/>
</dbReference>
<dbReference type="Proteomes" id="UP000094569">
    <property type="component" value="Unassembled WGS sequence"/>
</dbReference>
<evidence type="ECO:0000256" key="1">
    <source>
        <dbReference type="ARBA" id="ARBA00006484"/>
    </source>
</evidence>
<evidence type="ECO:0000256" key="3">
    <source>
        <dbReference type="ARBA" id="ARBA00023002"/>
    </source>
</evidence>